<evidence type="ECO:0000313" key="1">
    <source>
        <dbReference type="EMBL" id="GBB85584.1"/>
    </source>
</evidence>
<organism evidence="1 2">
    <name type="scientific">Rhizophagus clarus</name>
    <dbReference type="NCBI Taxonomy" id="94130"/>
    <lineage>
        <taxon>Eukaryota</taxon>
        <taxon>Fungi</taxon>
        <taxon>Fungi incertae sedis</taxon>
        <taxon>Mucoromycota</taxon>
        <taxon>Glomeromycotina</taxon>
        <taxon>Glomeromycetes</taxon>
        <taxon>Glomerales</taxon>
        <taxon>Glomeraceae</taxon>
        <taxon>Rhizophagus</taxon>
    </lineage>
</organism>
<dbReference type="Proteomes" id="UP000247702">
    <property type="component" value="Unassembled WGS sequence"/>
</dbReference>
<keyword evidence="2" id="KW-1185">Reference proteome</keyword>
<proteinExistence type="predicted"/>
<comment type="caution">
    <text evidence="1">The sequence shown here is derived from an EMBL/GenBank/DDBJ whole genome shotgun (WGS) entry which is preliminary data.</text>
</comment>
<evidence type="ECO:0000313" key="2">
    <source>
        <dbReference type="Proteomes" id="UP000247702"/>
    </source>
</evidence>
<protein>
    <recommendedName>
        <fullName evidence="3">DDE-1 domain-containing protein</fullName>
    </recommendedName>
</protein>
<name>A0A2Z6QL91_9GLOM</name>
<dbReference type="EMBL" id="BEXD01000234">
    <property type="protein sequence ID" value="GBB85584.1"/>
    <property type="molecule type" value="Genomic_DNA"/>
</dbReference>
<dbReference type="AlphaFoldDB" id="A0A2Z6QL91"/>
<reference evidence="1 2" key="1">
    <citation type="submission" date="2017-11" db="EMBL/GenBank/DDBJ databases">
        <title>The genome of Rhizophagus clarus HR1 reveals common genetic basis of auxotrophy among arbuscular mycorrhizal fungi.</title>
        <authorList>
            <person name="Kobayashi Y."/>
        </authorList>
    </citation>
    <scope>NUCLEOTIDE SEQUENCE [LARGE SCALE GENOMIC DNA]</scope>
    <source>
        <strain evidence="1 2">HR1</strain>
    </source>
</reference>
<sequence>MIPSSCTFKLQLLDVTINKSFKSKSWDEISKDFIQRSFKSCRISTNLDGLEDDYISDYDYLLDSDNEMIENSDDSTDENYEKYAKEIDYKNKWDIEVDQKKDQEKNYDEVRRKEKMMFIKIANYSNY</sequence>
<evidence type="ECO:0008006" key="3">
    <source>
        <dbReference type="Google" id="ProtNLM"/>
    </source>
</evidence>
<accession>A0A2Z6QL91</accession>
<gene>
    <name evidence="1" type="ORF">RclHR1_12080004</name>
</gene>